<evidence type="ECO:0000313" key="3">
    <source>
        <dbReference type="Proteomes" id="UP000654345"/>
    </source>
</evidence>
<dbReference type="InterPro" id="IPR004291">
    <property type="entry name" value="Transposase_IS66_central"/>
</dbReference>
<evidence type="ECO:0000259" key="1">
    <source>
        <dbReference type="Pfam" id="PF03050"/>
    </source>
</evidence>
<organism evidence="2 3">
    <name type="scientific">Ktedonobacter robiniae</name>
    <dbReference type="NCBI Taxonomy" id="2778365"/>
    <lineage>
        <taxon>Bacteria</taxon>
        <taxon>Bacillati</taxon>
        <taxon>Chloroflexota</taxon>
        <taxon>Ktedonobacteria</taxon>
        <taxon>Ktedonobacterales</taxon>
        <taxon>Ktedonobacteraceae</taxon>
        <taxon>Ktedonobacter</taxon>
    </lineage>
</organism>
<name>A0ABQ3UTV1_9CHLR</name>
<dbReference type="PANTHER" id="PTHR33678:SF1">
    <property type="entry name" value="BLL1576 PROTEIN"/>
    <property type="match status" value="1"/>
</dbReference>
<dbReference type="InterPro" id="IPR052344">
    <property type="entry name" value="Transposase-related"/>
</dbReference>
<sequence>MAGHVSERRQIHELPNLRLRVTEHRVETVCCPGCGHPTRGQFPADVRAPAQYGSRVQALVVYLSQFQLLPMERVCEVWEDLFGCTLSEGTLASWVQEAARTLSPSLLILKELLLRSHIDHVDETGARIKGILHWFHVNATAWLTLYSWHRKRSQVAMNEIGVLPNYTGRAIHDRLSSYDHYGCEHSLCGAHLLRDCVAVAEQGQQSWAQAMYELLLHMCQVAGQWRAQGVTALPRAERDAFVLQYFEILRQGFAANRALSPPEQDPARQKPGRKKQEAAKNLLDALLKRAEQVRAFLDDLSIPFTNNLAERDLRMIKVQQKISGTFRSEQGATAFCAIRSYVSTMRKQGRPMLAALTAIFEGSPFPIAWEPGT</sequence>
<evidence type="ECO:0000313" key="2">
    <source>
        <dbReference type="EMBL" id="GHO56012.1"/>
    </source>
</evidence>
<dbReference type="PANTHER" id="PTHR33678">
    <property type="entry name" value="BLL1576 PROTEIN"/>
    <property type="match status" value="1"/>
</dbReference>
<dbReference type="Pfam" id="PF03050">
    <property type="entry name" value="DDE_Tnp_IS66"/>
    <property type="match status" value="1"/>
</dbReference>
<gene>
    <name evidence="2" type="ORF">KSB_44870</name>
</gene>
<dbReference type="Proteomes" id="UP000654345">
    <property type="component" value="Unassembled WGS sequence"/>
</dbReference>
<dbReference type="NCBIfam" id="NF033517">
    <property type="entry name" value="transpos_IS66"/>
    <property type="match status" value="1"/>
</dbReference>
<reference evidence="2 3" key="1">
    <citation type="journal article" date="2021" name="Int. J. Syst. Evol. Microbiol.">
        <title>Reticulibacter mediterranei gen. nov., sp. nov., within the new family Reticulibacteraceae fam. nov., and Ktedonospora formicarum gen. nov., sp. nov., Ktedonobacter robiniae sp. nov., Dictyobacter formicarum sp. nov. and Dictyobacter arantiisoli sp. nov., belonging to the class Ktedonobacteria.</title>
        <authorList>
            <person name="Yabe S."/>
            <person name="Zheng Y."/>
            <person name="Wang C.M."/>
            <person name="Sakai Y."/>
            <person name="Abe K."/>
            <person name="Yokota A."/>
            <person name="Donadio S."/>
            <person name="Cavaletti L."/>
            <person name="Monciardini P."/>
        </authorList>
    </citation>
    <scope>NUCLEOTIDE SEQUENCE [LARGE SCALE GENOMIC DNA]</scope>
    <source>
        <strain evidence="2 3">SOSP1-30</strain>
    </source>
</reference>
<feature type="domain" description="Transposase IS66 central" evidence="1">
    <location>
        <begin position="51"/>
        <end position="333"/>
    </location>
</feature>
<accession>A0ABQ3UTV1</accession>
<comment type="caution">
    <text evidence="2">The sequence shown here is derived from an EMBL/GenBank/DDBJ whole genome shotgun (WGS) entry which is preliminary data.</text>
</comment>
<dbReference type="EMBL" id="BNJG01000002">
    <property type="protein sequence ID" value="GHO56012.1"/>
    <property type="molecule type" value="Genomic_DNA"/>
</dbReference>
<keyword evidence="3" id="KW-1185">Reference proteome</keyword>
<protein>
    <submittedName>
        <fullName evidence="2">Transposase</fullName>
    </submittedName>
</protein>
<proteinExistence type="predicted"/>